<sequence length="108" mass="12204">MPRSFLHYLSDVDLPIVEETRSSNEGTRRILFGGWRRKTLKVSELDEKKMTVKKQFTCNDTLNVANVEMIRQYGAYVAKSHPHIGIVRWPGVIVASVASNFPSTSTGH</sequence>
<dbReference type="EMBL" id="JAHQIW010000085">
    <property type="protein sequence ID" value="KAJ1345924.1"/>
    <property type="molecule type" value="Genomic_DNA"/>
</dbReference>
<evidence type="ECO:0000313" key="2">
    <source>
        <dbReference type="Proteomes" id="UP001196413"/>
    </source>
</evidence>
<organism evidence="1 2">
    <name type="scientific">Parelaphostrongylus tenuis</name>
    <name type="common">Meningeal worm</name>
    <dbReference type="NCBI Taxonomy" id="148309"/>
    <lineage>
        <taxon>Eukaryota</taxon>
        <taxon>Metazoa</taxon>
        <taxon>Ecdysozoa</taxon>
        <taxon>Nematoda</taxon>
        <taxon>Chromadorea</taxon>
        <taxon>Rhabditida</taxon>
        <taxon>Rhabditina</taxon>
        <taxon>Rhabditomorpha</taxon>
        <taxon>Strongyloidea</taxon>
        <taxon>Metastrongylidae</taxon>
        <taxon>Parelaphostrongylus</taxon>
    </lineage>
</organism>
<name>A0AAD5QDZ0_PARTN</name>
<keyword evidence="2" id="KW-1185">Reference proteome</keyword>
<gene>
    <name evidence="1" type="ORF">KIN20_000564</name>
</gene>
<accession>A0AAD5QDZ0</accession>
<evidence type="ECO:0000313" key="1">
    <source>
        <dbReference type="EMBL" id="KAJ1345924.1"/>
    </source>
</evidence>
<reference evidence="1" key="1">
    <citation type="submission" date="2021-06" db="EMBL/GenBank/DDBJ databases">
        <title>Parelaphostrongylus tenuis whole genome reference sequence.</title>
        <authorList>
            <person name="Garwood T.J."/>
            <person name="Larsen P.A."/>
            <person name="Fountain-Jones N.M."/>
            <person name="Garbe J.R."/>
            <person name="Macchietto M.G."/>
            <person name="Kania S.A."/>
            <person name="Gerhold R.W."/>
            <person name="Richards J.E."/>
            <person name="Wolf T.M."/>
        </authorList>
    </citation>
    <scope>NUCLEOTIDE SEQUENCE</scope>
    <source>
        <strain evidence="1">MNPRO001-30</strain>
        <tissue evidence="1">Meninges</tissue>
    </source>
</reference>
<protein>
    <submittedName>
        <fullName evidence="1">Uncharacterized protein</fullName>
    </submittedName>
</protein>
<dbReference type="Proteomes" id="UP001196413">
    <property type="component" value="Unassembled WGS sequence"/>
</dbReference>
<proteinExistence type="predicted"/>
<comment type="caution">
    <text evidence="1">The sequence shown here is derived from an EMBL/GenBank/DDBJ whole genome shotgun (WGS) entry which is preliminary data.</text>
</comment>
<dbReference type="AlphaFoldDB" id="A0AAD5QDZ0"/>